<sequence length="101" mass="12122">STSMAGRLSPDQYFRNFKFLQRSVKVMDQANGGLELSFNGLQRILSKDGYVKSFNSQIYYETPDKWRRRVIYERCKRVYDAEMARKIKFLMRTNRPSPWPR</sequence>
<evidence type="ECO:0000256" key="2">
    <source>
        <dbReference type="ARBA" id="ARBA00022980"/>
    </source>
</evidence>
<dbReference type="GO" id="GO:0005840">
    <property type="term" value="C:ribosome"/>
    <property type="evidence" value="ECO:0007669"/>
    <property type="project" value="UniProtKB-KW"/>
</dbReference>
<name>A0A267EG81_9PLAT</name>
<organism evidence="4 5">
    <name type="scientific">Macrostomum lignano</name>
    <dbReference type="NCBI Taxonomy" id="282301"/>
    <lineage>
        <taxon>Eukaryota</taxon>
        <taxon>Metazoa</taxon>
        <taxon>Spiralia</taxon>
        <taxon>Lophotrochozoa</taxon>
        <taxon>Platyhelminthes</taxon>
        <taxon>Rhabditophora</taxon>
        <taxon>Macrostomorpha</taxon>
        <taxon>Macrostomida</taxon>
        <taxon>Macrostomidae</taxon>
        <taxon>Macrostomum</taxon>
    </lineage>
</organism>
<keyword evidence="2" id="KW-0689">Ribosomal protein</keyword>
<protein>
    <recommendedName>
        <fullName evidence="6">28S ribosomal protein S21, mitochondrial</fullName>
    </recommendedName>
</protein>
<keyword evidence="3" id="KW-0687">Ribonucleoprotein</keyword>
<comment type="similarity">
    <text evidence="1">Belongs to the bacterial ribosomal protein bS21 family.</text>
</comment>
<evidence type="ECO:0000313" key="5">
    <source>
        <dbReference type="Proteomes" id="UP000215902"/>
    </source>
</evidence>
<reference evidence="4 5" key="1">
    <citation type="submission" date="2017-06" db="EMBL/GenBank/DDBJ databases">
        <title>A platform for efficient transgenesis in Macrostomum lignano, a flatworm model organism for stem cell research.</title>
        <authorList>
            <person name="Berezikov E."/>
        </authorList>
    </citation>
    <scope>NUCLEOTIDE SEQUENCE [LARGE SCALE GENOMIC DNA]</scope>
    <source>
        <strain evidence="4">DV1</strain>
        <tissue evidence="4">Whole organism</tissue>
    </source>
</reference>
<evidence type="ECO:0008006" key="6">
    <source>
        <dbReference type="Google" id="ProtNLM"/>
    </source>
</evidence>
<dbReference type="STRING" id="282301.A0A267EG81"/>
<evidence type="ECO:0000313" key="4">
    <source>
        <dbReference type="EMBL" id="PAA59944.1"/>
    </source>
</evidence>
<dbReference type="InterPro" id="IPR001911">
    <property type="entry name" value="Ribosomal_bS21"/>
</dbReference>
<accession>A0A267EG81</accession>
<feature type="non-terminal residue" evidence="4">
    <location>
        <position position="1"/>
    </location>
</feature>
<dbReference type="Pfam" id="PF01165">
    <property type="entry name" value="Ribosomal_S21"/>
    <property type="match status" value="1"/>
</dbReference>
<evidence type="ECO:0000256" key="1">
    <source>
        <dbReference type="ARBA" id="ARBA00006640"/>
    </source>
</evidence>
<dbReference type="Proteomes" id="UP000215902">
    <property type="component" value="Unassembled WGS sequence"/>
</dbReference>
<dbReference type="EMBL" id="NIVC01002210">
    <property type="protein sequence ID" value="PAA59944.1"/>
    <property type="molecule type" value="Genomic_DNA"/>
</dbReference>
<comment type="caution">
    <text evidence="4">The sequence shown here is derived from an EMBL/GenBank/DDBJ whole genome shotgun (WGS) entry which is preliminary data.</text>
</comment>
<proteinExistence type="inferred from homology"/>
<dbReference type="GO" id="GO:1990904">
    <property type="term" value="C:ribonucleoprotein complex"/>
    <property type="evidence" value="ECO:0007669"/>
    <property type="project" value="UniProtKB-KW"/>
</dbReference>
<dbReference type="AlphaFoldDB" id="A0A267EG81"/>
<dbReference type="OrthoDB" id="2501249at2759"/>
<evidence type="ECO:0000256" key="3">
    <source>
        <dbReference type="ARBA" id="ARBA00023274"/>
    </source>
</evidence>
<dbReference type="GO" id="GO:0003735">
    <property type="term" value="F:structural constituent of ribosome"/>
    <property type="evidence" value="ECO:0007669"/>
    <property type="project" value="InterPro"/>
</dbReference>
<dbReference type="GO" id="GO:0006412">
    <property type="term" value="P:translation"/>
    <property type="evidence" value="ECO:0007669"/>
    <property type="project" value="InterPro"/>
</dbReference>
<keyword evidence="5" id="KW-1185">Reference proteome</keyword>
<gene>
    <name evidence="4" type="ORF">BOX15_Mlig034518g2</name>
</gene>